<accession>A0A5K7ZEG7</accession>
<dbReference type="Proteomes" id="UP000427769">
    <property type="component" value="Chromosome"/>
</dbReference>
<evidence type="ECO:0000256" key="4">
    <source>
        <dbReference type="ARBA" id="ARBA00022723"/>
    </source>
</evidence>
<evidence type="ECO:0000313" key="6">
    <source>
        <dbReference type="EMBL" id="BBO78161.1"/>
    </source>
</evidence>
<dbReference type="KEGG" id="dwd:DSCW_55780"/>
<dbReference type="NCBIfam" id="TIGR03106">
    <property type="entry name" value="trio_M42_hydro"/>
    <property type="match status" value="1"/>
</dbReference>
<dbReference type="SUPFAM" id="SSF53187">
    <property type="entry name" value="Zn-dependent exopeptidases"/>
    <property type="match status" value="1"/>
</dbReference>
<evidence type="ECO:0000256" key="3">
    <source>
        <dbReference type="ARBA" id="ARBA00022670"/>
    </source>
</evidence>
<protein>
    <recommendedName>
        <fullName evidence="8">Peptidase M42</fullName>
    </recommendedName>
</protein>
<dbReference type="Gene3D" id="3.40.630.10">
    <property type="entry name" value="Zn peptidases"/>
    <property type="match status" value="1"/>
</dbReference>
<name>A0A5K7ZEG7_9BACT</name>
<dbReference type="InterPro" id="IPR051464">
    <property type="entry name" value="Peptidase_M42_aminopept"/>
</dbReference>
<dbReference type="AlphaFoldDB" id="A0A5K7ZEG7"/>
<evidence type="ECO:0000313" key="7">
    <source>
        <dbReference type="Proteomes" id="UP000427769"/>
    </source>
</evidence>
<dbReference type="Pfam" id="PF05343">
    <property type="entry name" value="Peptidase_M42"/>
    <property type="match status" value="1"/>
</dbReference>
<evidence type="ECO:0008006" key="8">
    <source>
        <dbReference type="Google" id="ProtNLM"/>
    </source>
</evidence>
<evidence type="ECO:0000256" key="1">
    <source>
        <dbReference type="ARBA" id="ARBA00006272"/>
    </source>
</evidence>
<organism evidence="6 7">
    <name type="scientific">Desulfosarcina widdelii</name>
    <dbReference type="NCBI Taxonomy" id="947919"/>
    <lineage>
        <taxon>Bacteria</taxon>
        <taxon>Pseudomonadati</taxon>
        <taxon>Thermodesulfobacteriota</taxon>
        <taxon>Desulfobacteria</taxon>
        <taxon>Desulfobacterales</taxon>
        <taxon>Desulfosarcinaceae</taxon>
        <taxon>Desulfosarcina</taxon>
    </lineage>
</organism>
<keyword evidence="4" id="KW-0479">Metal-binding</keyword>
<sequence>MTRVPIDSHYLKHILVALLNIPSPSGYTDQIVHFVGQELQKLGIAHNVTRRGAIRATLKGRMRDTLDRAVTVHLDTLGAMVRRVKPNGRLAIASVGTWSSRFAEGGRVTIYADSGPIRGTVLPLKSSGHAYGEAVDTQPAGWDHVELRVDDEGQQPGETIKTDIQVGDFVAFDALPEISDAGFINARHLDDKAGVAILLTVAKALKEEKIDIPIDCHLIFTIFEEVGSGASAAVYGDVTEMVVIDHAPVAPNQNATEFHAVVCMMDQTGPFDYHLSRKLLALGRENGIDLIKDVFRFYRSDSASAIEAGNDTRTALLGFGLDGSHGYERTHLSSLIAVADLIALYVQSAPTFSRDKDTLASLNGFPHQPDREVIQIET</sequence>
<dbReference type="GO" id="GO:0046872">
    <property type="term" value="F:metal ion binding"/>
    <property type="evidence" value="ECO:0007669"/>
    <property type="project" value="UniProtKB-KW"/>
</dbReference>
<evidence type="ECO:0000256" key="5">
    <source>
        <dbReference type="ARBA" id="ARBA00022801"/>
    </source>
</evidence>
<dbReference type="Gene3D" id="2.40.30.40">
    <property type="entry name" value="Peptidase M42, domain 2"/>
    <property type="match status" value="1"/>
</dbReference>
<proteinExistence type="inferred from homology"/>
<dbReference type="SUPFAM" id="SSF101821">
    <property type="entry name" value="Aminopeptidase/glucanase lid domain"/>
    <property type="match status" value="1"/>
</dbReference>
<keyword evidence="7" id="KW-1185">Reference proteome</keyword>
<dbReference type="InterPro" id="IPR023367">
    <property type="entry name" value="Peptidase_M42_dom2"/>
</dbReference>
<gene>
    <name evidence="6" type="ORF">DSCW_55780</name>
</gene>
<dbReference type="GO" id="GO:0006508">
    <property type="term" value="P:proteolysis"/>
    <property type="evidence" value="ECO:0007669"/>
    <property type="project" value="UniProtKB-KW"/>
</dbReference>
<dbReference type="GO" id="GO:0004177">
    <property type="term" value="F:aminopeptidase activity"/>
    <property type="evidence" value="ECO:0007669"/>
    <property type="project" value="UniProtKB-KW"/>
</dbReference>
<reference evidence="6 7" key="1">
    <citation type="submission" date="2019-11" db="EMBL/GenBank/DDBJ databases">
        <title>Comparative genomics of hydrocarbon-degrading Desulfosarcina strains.</title>
        <authorList>
            <person name="Watanabe M."/>
            <person name="Kojima H."/>
            <person name="Fukui M."/>
        </authorList>
    </citation>
    <scope>NUCLEOTIDE SEQUENCE [LARGE SCALE GENOMIC DNA]</scope>
    <source>
        <strain evidence="6 7">PP31</strain>
    </source>
</reference>
<comment type="similarity">
    <text evidence="1">Belongs to the peptidase M42 family.</text>
</comment>
<dbReference type="PANTHER" id="PTHR32481">
    <property type="entry name" value="AMINOPEPTIDASE"/>
    <property type="match status" value="1"/>
</dbReference>
<dbReference type="InterPro" id="IPR008007">
    <property type="entry name" value="Peptidase_M42"/>
</dbReference>
<keyword evidence="3" id="KW-0645">Protease</keyword>
<keyword evidence="5" id="KW-0378">Hydrolase</keyword>
<evidence type="ECO:0000256" key="2">
    <source>
        <dbReference type="ARBA" id="ARBA00022438"/>
    </source>
</evidence>
<dbReference type="PANTHER" id="PTHR32481:SF7">
    <property type="entry name" value="AMINOPEPTIDASE YHFE-RELATED"/>
    <property type="match status" value="1"/>
</dbReference>
<dbReference type="CDD" id="cd05657">
    <property type="entry name" value="M42_glucanase_like"/>
    <property type="match status" value="1"/>
</dbReference>
<keyword evidence="2" id="KW-0031">Aminopeptidase</keyword>
<dbReference type="EMBL" id="AP021875">
    <property type="protein sequence ID" value="BBO78161.1"/>
    <property type="molecule type" value="Genomic_DNA"/>
</dbReference>
<dbReference type="InterPro" id="IPR017537">
    <property type="entry name" value="Peptidase_M42_hydrolase"/>
</dbReference>